<sequence length="263" mass="30086">MVSKAYQRDQVVSDTGPFSIIPEWVIVAEVSHGAVRLYALISRYADYATGEAFPSRATLGSRLRVSTDTVDRFIKELVGIGALTVIRRRDGVVWQSNLYIVRRTQDSPQGSRTLAGTGLTGATTPTRTDAPTPTRTDAELTRTNKQDPIEQEFFVSDVRLVYNEWIECSGRQAKRTKLDDKRRERIEWALDNYSLHDVLDAVRGWQRSPWHCGHNESNKVYNDVTLLLRDCERLEYFRDCFRNPTSATTSTLRLLREKANKKQ</sequence>
<reference evidence="2" key="1">
    <citation type="submission" date="2020-04" db="EMBL/GenBank/DDBJ databases">
        <authorList>
            <person name="Chiriac C."/>
            <person name="Salcher M."/>
            <person name="Ghai R."/>
            <person name="Kavagutti S V."/>
        </authorList>
    </citation>
    <scope>NUCLEOTIDE SEQUENCE</scope>
</reference>
<feature type="compositionally biased region" description="Low complexity" evidence="1">
    <location>
        <begin position="112"/>
        <end position="135"/>
    </location>
</feature>
<organism evidence="2">
    <name type="scientific">uncultured Caudovirales phage</name>
    <dbReference type="NCBI Taxonomy" id="2100421"/>
    <lineage>
        <taxon>Viruses</taxon>
        <taxon>Duplodnaviria</taxon>
        <taxon>Heunggongvirae</taxon>
        <taxon>Uroviricota</taxon>
        <taxon>Caudoviricetes</taxon>
        <taxon>Peduoviridae</taxon>
        <taxon>Maltschvirus</taxon>
        <taxon>Maltschvirus maltsch</taxon>
    </lineage>
</organism>
<proteinExistence type="predicted"/>
<gene>
    <name evidence="2" type="ORF">UFOVP665_65</name>
</gene>
<dbReference type="Gene3D" id="1.10.10.10">
    <property type="entry name" value="Winged helix-like DNA-binding domain superfamily/Winged helix DNA-binding domain"/>
    <property type="match status" value="1"/>
</dbReference>
<dbReference type="Pfam" id="PF13730">
    <property type="entry name" value="HTH_36"/>
    <property type="match status" value="1"/>
</dbReference>
<evidence type="ECO:0000256" key="1">
    <source>
        <dbReference type="SAM" id="MobiDB-lite"/>
    </source>
</evidence>
<feature type="region of interest" description="Disordered" evidence="1">
    <location>
        <begin position="108"/>
        <end position="139"/>
    </location>
</feature>
<accession>A0A6J5NMB4</accession>
<name>A0A6J5NMB4_9CAUD</name>
<evidence type="ECO:0000313" key="2">
    <source>
        <dbReference type="EMBL" id="CAB4156434.1"/>
    </source>
</evidence>
<protein>
    <submittedName>
        <fullName evidence="2">Helix-turn-helix domain containing protein</fullName>
    </submittedName>
</protein>
<dbReference type="EMBL" id="LR796640">
    <property type="protein sequence ID" value="CAB4156434.1"/>
    <property type="molecule type" value="Genomic_DNA"/>
</dbReference>
<dbReference type="InterPro" id="IPR036388">
    <property type="entry name" value="WH-like_DNA-bd_sf"/>
</dbReference>